<organism evidence="2 3">
    <name type="scientific">Streptomyces narbonensis</name>
    <dbReference type="NCBI Taxonomy" id="67333"/>
    <lineage>
        <taxon>Bacteria</taxon>
        <taxon>Bacillati</taxon>
        <taxon>Actinomycetota</taxon>
        <taxon>Actinomycetes</taxon>
        <taxon>Kitasatosporales</taxon>
        <taxon>Streptomycetaceae</taxon>
        <taxon>Streptomyces</taxon>
    </lineage>
</organism>
<evidence type="ECO:0000313" key="2">
    <source>
        <dbReference type="EMBL" id="MEU7068768.1"/>
    </source>
</evidence>
<reference evidence="2 3" key="1">
    <citation type="submission" date="2024-06" db="EMBL/GenBank/DDBJ databases">
        <title>The Natural Products Discovery Center: Release of the First 8490 Sequenced Strains for Exploring Actinobacteria Biosynthetic Diversity.</title>
        <authorList>
            <person name="Kalkreuter E."/>
            <person name="Kautsar S.A."/>
            <person name="Yang D."/>
            <person name="Bader C.D."/>
            <person name="Teijaro C.N."/>
            <person name="Fluegel L."/>
            <person name="Davis C.M."/>
            <person name="Simpson J.R."/>
            <person name="Lauterbach L."/>
            <person name="Steele A.D."/>
            <person name="Gui C."/>
            <person name="Meng S."/>
            <person name="Li G."/>
            <person name="Viehrig K."/>
            <person name="Ye F."/>
            <person name="Su P."/>
            <person name="Kiefer A.F."/>
            <person name="Nichols A."/>
            <person name="Cepeda A.J."/>
            <person name="Yan W."/>
            <person name="Fan B."/>
            <person name="Jiang Y."/>
            <person name="Adhikari A."/>
            <person name="Zheng C.-J."/>
            <person name="Schuster L."/>
            <person name="Cowan T.M."/>
            <person name="Smanski M.J."/>
            <person name="Chevrette M.G."/>
            <person name="De Carvalho L.P.S."/>
            <person name="Shen B."/>
        </authorList>
    </citation>
    <scope>NUCLEOTIDE SEQUENCE [LARGE SCALE GENOMIC DNA]</scope>
    <source>
        <strain evidence="2 3">NPDC045974</strain>
    </source>
</reference>
<feature type="transmembrane region" description="Helical" evidence="1">
    <location>
        <begin position="6"/>
        <end position="28"/>
    </location>
</feature>
<keyword evidence="3" id="KW-1185">Reference proteome</keyword>
<keyword evidence="1" id="KW-0812">Transmembrane</keyword>
<evidence type="ECO:0000313" key="3">
    <source>
        <dbReference type="Proteomes" id="UP001551329"/>
    </source>
</evidence>
<evidence type="ECO:0008006" key="4">
    <source>
        <dbReference type="Google" id="ProtNLM"/>
    </source>
</evidence>
<sequence>MTTLIGTMILAIGLPAWAGITYVGLVRARRGDELLQPDPPRLPRTPAKKAAWIAGLAYLAGGALHLYGLSYLPFLFPEDACYVNAAYMDVPDSSSALPVSLVCAGEEIVPWWLNPALLVLAATAVGATVTSAALAVRHRAARRALRSADSRS</sequence>
<keyword evidence="1" id="KW-1133">Transmembrane helix</keyword>
<dbReference type="EMBL" id="JBEZAE010000001">
    <property type="protein sequence ID" value="MEU7068768.1"/>
    <property type="molecule type" value="Genomic_DNA"/>
</dbReference>
<evidence type="ECO:0000256" key="1">
    <source>
        <dbReference type="SAM" id="Phobius"/>
    </source>
</evidence>
<gene>
    <name evidence="2" type="ORF">AB0A88_01275</name>
</gene>
<keyword evidence="1" id="KW-0472">Membrane</keyword>
<comment type="caution">
    <text evidence="2">The sequence shown here is derived from an EMBL/GenBank/DDBJ whole genome shotgun (WGS) entry which is preliminary data.</text>
</comment>
<protein>
    <recommendedName>
        <fullName evidence="4">Integral membrane protein</fullName>
    </recommendedName>
</protein>
<feature type="transmembrane region" description="Helical" evidence="1">
    <location>
        <begin position="49"/>
        <end position="68"/>
    </location>
</feature>
<proteinExistence type="predicted"/>
<dbReference type="Proteomes" id="UP001551329">
    <property type="component" value="Unassembled WGS sequence"/>
</dbReference>
<accession>A0ABV3C2P9</accession>
<feature type="transmembrane region" description="Helical" evidence="1">
    <location>
        <begin position="116"/>
        <end position="136"/>
    </location>
</feature>
<name>A0ABV3C2P9_9ACTN</name>
<dbReference type="RefSeq" id="WP_358468599.1">
    <property type="nucleotide sequence ID" value="NZ_JBEZAE010000001.1"/>
</dbReference>